<dbReference type="RefSeq" id="WP_022636137.1">
    <property type="nucleotide sequence ID" value="NZ_ASJR01000004.1"/>
</dbReference>
<organism evidence="1 2">
    <name type="scientific">Chitinivibrio alkaliphilus ACht1</name>
    <dbReference type="NCBI Taxonomy" id="1313304"/>
    <lineage>
        <taxon>Bacteria</taxon>
        <taxon>Pseudomonadati</taxon>
        <taxon>Fibrobacterota</taxon>
        <taxon>Chitinivibrionia</taxon>
        <taxon>Chitinivibrionales</taxon>
        <taxon>Chitinivibrionaceae</taxon>
        <taxon>Chitinivibrio</taxon>
    </lineage>
</organism>
<evidence type="ECO:0000313" key="2">
    <source>
        <dbReference type="Proteomes" id="UP000017148"/>
    </source>
</evidence>
<comment type="caution">
    <text evidence="1">The sequence shown here is derived from an EMBL/GenBank/DDBJ whole genome shotgun (WGS) entry which is preliminary data.</text>
</comment>
<accession>U7DBA3</accession>
<evidence type="ECO:0000313" key="1">
    <source>
        <dbReference type="EMBL" id="ERP38838.1"/>
    </source>
</evidence>
<protein>
    <submittedName>
        <fullName evidence="1">Uncharacterized protein</fullName>
    </submittedName>
</protein>
<proteinExistence type="predicted"/>
<name>U7DBA3_9BACT</name>
<dbReference type="Proteomes" id="UP000017148">
    <property type="component" value="Unassembled WGS sequence"/>
</dbReference>
<gene>
    <name evidence="1" type="ORF">CALK_0610</name>
</gene>
<keyword evidence="2" id="KW-1185">Reference proteome</keyword>
<dbReference type="AlphaFoldDB" id="U7DBA3"/>
<dbReference type="EMBL" id="ASJR01000004">
    <property type="protein sequence ID" value="ERP38838.1"/>
    <property type="molecule type" value="Genomic_DNA"/>
</dbReference>
<reference evidence="1 2" key="1">
    <citation type="journal article" date="2013" name="Environ. Microbiol.">
        <title>Genome analysis of Chitinivibrio alkaliphilus gen. nov., sp. nov., a novel extremely haloalkaliphilic anaerobic chitinolytic bacterium from the candidate phylum Termite Group 3.</title>
        <authorList>
            <person name="Sorokin D.Y."/>
            <person name="Gumerov V.M."/>
            <person name="Rakitin A.L."/>
            <person name="Beletsky A.V."/>
            <person name="Damste J.S."/>
            <person name="Muyzer G."/>
            <person name="Mardanov A.V."/>
            <person name="Ravin N.V."/>
        </authorList>
    </citation>
    <scope>NUCLEOTIDE SEQUENCE [LARGE SCALE GENOMIC DNA]</scope>
    <source>
        <strain evidence="1 2">ACht1</strain>
    </source>
</reference>
<sequence>MNYVTYIQAEREFILRKKGQYGEQINQDPGESFVMEWVRNHAKDFRAAWVTYNCETCMNKMNCPTDFQGCTRQSHNRG</sequence>